<dbReference type="InterPro" id="IPR032710">
    <property type="entry name" value="NTF2-like_dom_sf"/>
</dbReference>
<proteinExistence type="predicted"/>
<dbReference type="SUPFAM" id="SSF54427">
    <property type="entry name" value="NTF2-like"/>
    <property type="match status" value="1"/>
</dbReference>
<reference evidence="2 3" key="1">
    <citation type="submission" date="2018-10" db="EMBL/GenBank/DDBJ databases">
        <title>The genome of Streptomyces dangxiongensis Z022.</title>
        <authorList>
            <person name="Zhang B."/>
        </authorList>
    </citation>
    <scope>NUCLEOTIDE SEQUENCE [LARGE SCALE GENOMIC DNA]</scope>
    <source>
        <strain evidence="2 3">Z022</strain>
    </source>
</reference>
<name>A0A3G2J7L4_9ACTN</name>
<dbReference type="Pfam" id="PF14534">
    <property type="entry name" value="DUF4440"/>
    <property type="match status" value="1"/>
</dbReference>
<dbReference type="OrthoDB" id="8912653at2"/>
<evidence type="ECO:0000313" key="3">
    <source>
        <dbReference type="Proteomes" id="UP000268329"/>
    </source>
</evidence>
<dbReference type="Gene3D" id="3.10.450.50">
    <property type="match status" value="1"/>
</dbReference>
<protein>
    <submittedName>
        <fullName evidence="2">Nuclear transport factor 2 family protein</fullName>
    </submittedName>
</protein>
<keyword evidence="3" id="KW-1185">Reference proteome</keyword>
<accession>A0A3G2J7L4</accession>
<sequence>MDGQTDTATTPGPEVRRTVTATDADVICELEKRRFETIVERDFHGFADLAHPELAYTHSSGTLDTLDSFIEKCESTYYAYHRIDHLVESVTVVGDTAVVIGEMRVDMTAGGTRRELVNRSLGVWARVDGTWRFLAHQATAKR</sequence>
<dbReference type="Proteomes" id="UP000268329">
    <property type="component" value="Chromosome"/>
</dbReference>
<organism evidence="2 3">
    <name type="scientific">Streptomyces dangxiongensis</name>
    <dbReference type="NCBI Taxonomy" id="1442032"/>
    <lineage>
        <taxon>Bacteria</taxon>
        <taxon>Bacillati</taxon>
        <taxon>Actinomycetota</taxon>
        <taxon>Actinomycetes</taxon>
        <taxon>Kitasatosporales</taxon>
        <taxon>Streptomycetaceae</taxon>
        <taxon>Streptomyces</taxon>
    </lineage>
</organism>
<gene>
    <name evidence="2" type="ORF">D9753_04045</name>
</gene>
<evidence type="ECO:0000313" key="2">
    <source>
        <dbReference type="EMBL" id="AYN38236.1"/>
    </source>
</evidence>
<feature type="domain" description="DUF4440" evidence="1">
    <location>
        <begin position="27"/>
        <end position="132"/>
    </location>
</feature>
<dbReference type="EMBL" id="CP033073">
    <property type="protein sequence ID" value="AYN38236.1"/>
    <property type="molecule type" value="Genomic_DNA"/>
</dbReference>
<dbReference type="InterPro" id="IPR027843">
    <property type="entry name" value="DUF4440"/>
</dbReference>
<dbReference type="AlphaFoldDB" id="A0A3G2J7L4"/>
<dbReference type="KEGG" id="sdd:D9753_04045"/>
<evidence type="ECO:0000259" key="1">
    <source>
        <dbReference type="Pfam" id="PF14534"/>
    </source>
</evidence>